<organism evidence="2 3">
    <name type="scientific">Fusarium solani</name>
    <name type="common">Filamentous fungus</name>
    <dbReference type="NCBI Taxonomy" id="169388"/>
    <lineage>
        <taxon>Eukaryota</taxon>
        <taxon>Fungi</taxon>
        <taxon>Dikarya</taxon>
        <taxon>Ascomycota</taxon>
        <taxon>Pezizomycotina</taxon>
        <taxon>Sordariomycetes</taxon>
        <taxon>Hypocreomycetidae</taxon>
        <taxon>Hypocreales</taxon>
        <taxon>Nectriaceae</taxon>
        <taxon>Fusarium</taxon>
        <taxon>Fusarium solani species complex</taxon>
    </lineage>
</organism>
<feature type="transmembrane region" description="Helical" evidence="1">
    <location>
        <begin position="56"/>
        <end position="77"/>
    </location>
</feature>
<keyword evidence="1" id="KW-1133">Transmembrane helix</keyword>
<keyword evidence="3" id="KW-1185">Reference proteome</keyword>
<proteinExistence type="predicted"/>
<evidence type="ECO:0000256" key="1">
    <source>
        <dbReference type="SAM" id="Phobius"/>
    </source>
</evidence>
<reference evidence="2" key="1">
    <citation type="journal article" date="2021" name="Nat. Commun.">
        <title>Genetic determinants of endophytism in the Arabidopsis root mycobiome.</title>
        <authorList>
            <person name="Mesny F."/>
            <person name="Miyauchi S."/>
            <person name="Thiergart T."/>
            <person name="Pickel B."/>
            <person name="Atanasova L."/>
            <person name="Karlsson M."/>
            <person name="Huettel B."/>
            <person name="Barry K.W."/>
            <person name="Haridas S."/>
            <person name="Chen C."/>
            <person name="Bauer D."/>
            <person name="Andreopoulos W."/>
            <person name="Pangilinan J."/>
            <person name="LaButti K."/>
            <person name="Riley R."/>
            <person name="Lipzen A."/>
            <person name="Clum A."/>
            <person name="Drula E."/>
            <person name="Henrissat B."/>
            <person name="Kohler A."/>
            <person name="Grigoriev I.V."/>
            <person name="Martin F.M."/>
            <person name="Hacquard S."/>
        </authorList>
    </citation>
    <scope>NUCLEOTIDE SEQUENCE</scope>
    <source>
        <strain evidence="2">FSSC 5 MPI-SDFR-AT-0091</strain>
    </source>
</reference>
<protein>
    <submittedName>
        <fullName evidence="2">Uncharacterized protein</fullName>
    </submittedName>
</protein>
<gene>
    <name evidence="2" type="ORF">B0J15DRAFT_591711</name>
</gene>
<sequence length="98" mass="10628">MRDATQKTGVVGVTGINMRFEFISSDRVVGYNDETLESHKSASTREMRMTMMRGDAFGQLGCFVAFLVGPLSVAIHMDDKVASWLSADQSAAIGPPRA</sequence>
<comment type="caution">
    <text evidence="2">The sequence shown here is derived from an EMBL/GenBank/DDBJ whole genome shotgun (WGS) entry which is preliminary data.</text>
</comment>
<dbReference type="Proteomes" id="UP000736672">
    <property type="component" value="Unassembled WGS sequence"/>
</dbReference>
<accession>A0A9P9L0M1</accession>
<name>A0A9P9L0M1_FUSSL</name>
<dbReference type="EMBL" id="JAGTJS010000004">
    <property type="protein sequence ID" value="KAH7271872.1"/>
    <property type="molecule type" value="Genomic_DNA"/>
</dbReference>
<evidence type="ECO:0000313" key="3">
    <source>
        <dbReference type="Proteomes" id="UP000736672"/>
    </source>
</evidence>
<dbReference type="AlphaFoldDB" id="A0A9P9L0M1"/>
<evidence type="ECO:0000313" key="2">
    <source>
        <dbReference type="EMBL" id="KAH7271872.1"/>
    </source>
</evidence>
<keyword evidence="1" id="KW-0472">Membrane</keyword>
<keyword evidence="1" id="KW-0812">Transmembrane</keyword>